<sequence>MNSGKYVFAQLLQFVNKYEFDKLVKRYNGDYRVRELNCWNLFVQLFFGQLTSLNSLRDICTCLKAHRQKLYHLGIKQNVNQSTLSRAKERRDWKIFAEFGEHLIQKVRPLYSDNLIPNVDIDNEVFALDSTTISLSIKLFSWAQGKYSRGAVKIHTLLDLRGSIPTFIHIPDGKYHDSNVLDIMPPAPDAIY</sequence>
<dbReference type="Proteomes" id="UP001145087">
    <property type="component" value="Unassembled WGS sequence"/>
</dbReference>
<dbReference type="InterPro" id="IPR025399">
    <property type="entry name" value="DUF4372"/>
</dbReference>
<comment type="caution">
    <text evidence="2">The sequence shown here is derived from an EMBL/GenBank/DDBJ whole genome shotgun (WGS) entry which is preliminary data.</text>
</comment>
<evidence type="ECO:0000259" key="1">
    <source>
        <dbReference type="Pfam" id="PF14294"/>
    </source>
</evidence>
<gene>
    <name evidence="2" type="ORF">OU798_02160</name>
</gene>
<dbReference type="AlphaFoldDB" id="A0A9X3J4A4"/>
<protein>
    <submittedName>
        <fullName evidence="2">DUF4372 domain-containing protein</fullName>
    </submittedName>
</protein>
<accession>A0A9X3J4A4</accession>
<evidence type="ECO:0000313" key="2">
    <source>
        <dbReference type="EMBL" id="MCY1719128.1"/>
    </source>
</evidence>
<proteinExistence type="predicted"/>
<dbReference type="Pfam" id="PF14294">
    <property type="entry name" value="DUF4372"/>
    <property type="match status" value="1"/>
</dbReference>
<evidence type="ECO:0000313" key="3">
    <source>
        <dbReference type="Proteomes" id="UP001145087"/>
    </source>
</evidence>
<name>A0A9X3J4A4_9BACT</name>
<organism evidence="2 3">
    <name type="scientific">Draconibacterium aestuarii</name>
    <dbReference type="NCBI Taxonomy" id="2998507"/>
    <lineage>
        <taxon>Bacteria</taxon>
        <taxon>Pseudomonadati</taxon>
        <taxon>Bacteroidota</taxon>
        <taxon>Bacteroidia</taxon>
        <taxon>Marinilabiliales</taxon>
        <taxon>Prolixibacteraceae</taxon>
        <taxon>Draconibacterium</taxon>
    </lineage>
</organism>
<keyword evidence="3" id="KW-1185">Reference proteome</keyword>
<dbReference type="EMBL" id="JAPOHD010000005">
    <property type="protein sequence ID" value="MCY1719128.1"/>
    <property type="molecule type" value="Genomic_DNA"/>
</dbReference>
<reference evidence="2" key="1">
    <citation type="submission" date="2022-11" db="EMBL/GenBank/DDBJ databases">
        <title>Marilongibacter aestuarii gen. nov., sp. nov., isolated from tidal flat sediment.</title>
        <authorList>
            <person name="Jiayan W."/>
        </authorList>
    </citation>
    <scope>NUCLEOTIDE SEQUENCE</scope>
    <source>
        <strain evidence="2">Z1-6</strain>
    </source>
</reference>
<dbReference type="PANTHER" id="PTHR33258:SF1">
    <property type="entry name" value="TRANSPOSASE INSL FOR INSERTION SEQUENCE ELEMENT IS186A-RELATED"/>
    <property type="match status" value="1"/>
</dbReference>
<dbReference type="RefSeq" id="WP_343331464.1">
    <property type="nucleotide sequence ID" value="NZ_JAPOHD010000005.1"/>
</dbReference>
<feature type="domain" description="DUF4372" evidence="1">
    <location>
        <begin position="4"/>
        <end position="76"/>
    </location>
</feature>
<dbReference type="PANTHER" id="PTHR33258">
    <property type="entry name" value="TRANSPOSASE INSL FOR INSERTION SEQUENCE ELEMENT IS186A-RELATED"/>
    <property type="match status" value="1"/>
</dbReference>